<proteinExistence type="predicted"/>
<reference evidence="2" key="1">
    <citation type="journal article" date="2020" name="Stud. Mycol.">
        <title>101 Dothideomycetes genomes: a test case for predicting lifestyles and emergence of pathogens.</title>
        <authorList>
            <person name="Haridas S."/>
            <person name="Albert R."/>
            <person name="Binder M."/>
            <person name="Bloem J."/>
            <person name="Labutti K."/>
            <person name="Salamov A."/>
            <person name="Andreopoulos B."/>
            <person name="Baker S."/>
            <person name="Barry K."/>
            <person name="Bills G."/>
            <person name="Bluhm B."/>
            <person name="Cannon C."/>
            <person name="Castanera R."/>
            <person name="Culley D."/>
            <person name="Daum C."/>
            <person name="Ezra D."/>
            <person name="Gonzalez J."/>
            <person name="Henrissat B."/>
            <person name="Kuo A."/>
            <person name="Liang C."/>
            <person name="Lipzen A."/>
            <person name="Lutzoni F."/>
            <person name="Magnuson J."/>
            <person name="Mondo S."/>
            <person name="Nolan M."/>
            <person name="Ohm R."/>
            <person name="Pangilinan J."/>
            <person name="Park H.-J."/>
            <person name="Ramirez L."/>
            <person name="Alfaro M."/>
            <person name="Sun H."/>
            <person name="Tritt A."/>
            <person name="Yoshinaga Y."/>
            <person name="Zwiers L.-H."/>
            <person name="Turgeon B."/>
            <person name="Goodwin S."/>
            <person name="Spatafora J."/>
            <person name="Crous P."/>
            <person name="Grigoriev I."/>
        </authorList>
    </citation>
    <scope>NUCLEOTIDE SEQUENCE</scope>
    <source>
        <strain evidence="2">CBS 123094</strain>
    </source>
</reference>
<dbReference type="AlphaFoldDB" id="A0A6A5W431"/>
<dbReference type="Proteomes" id="UP000799779">
    <property type="component" value="Unassembled WGS sequence"/>
</dbReference>
<accession>A0A6A5W431</accession>
<keyword evidence="3" id="KW-1185">Reference proteome</keyword>
<dbReference type="SUPFAM" id="SSF52821">
    <property type="entry name" value="Rhodanese/Cell cycle control phosphatase"/>
    <property type="match status" value="1"/>
</dbReference>
<dbReference type="Pfam" id="PF00581">
    <property type="entry name" value="Rhodanese"/>
    <property type="match status" value="1"/>
</dbReference>
<dbReference type="GO" id="GO:0004792">
    <property type="term" value="F:thiosulfate-cyanide sulfurtransferase activity"/>
    <property type="evidence" value="ECO:0007669"/>
    <property type="project" value="TreeGrafter"/>
</dbReference>
<dbReference type="PANTHER" id="PTHR44086:SF10">
    <property type="entry name" value="THIOSULFATE SULFURTRANSFERASE_RHODANESE-LIKE DOMAIN-CONTAINING PROTEIN 3"/>
    <property type="match status" value="1"/>
</dbReference>
<dbReference type="InterPro" id="IPR001763">
    <property type="entry name" value="Rhodanese-like_dom"/>
</dbReference>
<feature type="domain" description="Rhodanese" evidence="1">
    <location>
        <begin position="1"/>
        <end position="97"/>
    </location>
</feature>
<gene>
    <name evidence="2" type="ORF">P154DRAFT_442978</name>
</gene>
<protein>
    <submittedName>
        <fullName evidence="2">Rhodanese-like protein</fullName>
    </submittedName>
</protein>
<organism evidence="2 3">
    <name type="scientific">Amniculicola lignicola CBS 123094</name>
    <dbReference type="NCBI Taxonomy" id="1392246"/>
    <lineage>
        <taxon>Eukaryota</taxon>
        <taxon>Fungi</taxon>
        <taxon>Dikarya</taxon>
        <taxon>Ascomycota</taxon>
        <taxon>Pezizomycotina</taxon>
        <taxon>Dothideomycetes</taxon>
        <taxon>Pleosporomycetidae</taxon>
        <taxon>Pleosporales</taxon>
        <taxon>Amniculicolaceae</taxon>
        <taxon>Amniculicola</taxon>
    </lineage>
</organism>
<dbReference type="SMART" id="SM00450">
    <property type="entry name" value="RHOD"/>
    <property type="match status" value="1"/>
</dbReference>
<dbReference type="PANTHER" id="PTHR44086">
    <property type="entry name" value="THIOSULFATE SULFURTRANSFERASE RDL2, MITOCHONDRIAL-RELATED"/>
    <property type="match status" value="1"/>
</dbReference>
<dbReference type="OrthoDB" id="566238at2759"/>
<feature type="non-terminal residue" evidence="2">
    <location>
        <position position="1"/>
    </location>
</feature>
<dbReference type="GO" id="GO:0005739">
    <property type="term" value="C:mitochondrion"/>
    <property type="evidence" value="ECO:0007669"/>
    <property type="project" value="TreeGrafter"/>
</dbReference>
<sequence length="98" mass="10679">LLIDVREPHEHAAAHIPTSLNIPITSQPDALLLPAEDFLDRFGFEKPALDADVVFYCKAGVRSRAAARIARVGGYEKVGEYPGSFLEWEGMGGEVVRG</sequence>
<dbReference type="PROSITE" id="PS50206">
    <property type="entry name" value="RHODANESE_3"/>
    <property type="match status" value="1"/>
</dbReference>
<evidence type="ECO:0000259" key="1">
    <source>
        <dbReference type="PROSITE" id="PS50206"/>
    </source>
</evidence>
<dbReference type="InterPro" id="IPR036873">
    <property type="entry name" value="Rhodanese-like_dom_sf"/>
</dbReference>
<evidence type="ECO:0000313" key="3">
    <source>
        <dbReference type="Proteomes" id="UP000799779"/>
    </source>
</evidence>
<dbReference type="Gene3D" id="3.40.250.10">
    <property type="entry name" value="Rhodanese-like domain"/>
    <property type="match status" value="1"/>
</dbReference>
<name>A0A6A5W431_9PLEO</name>
<dbReference type="EMBL" id="ML977623">
    <property type="protein sequence ID" value="KAF1996642.1"/>
    <property type="molecule type" value="Genomic_DNA"/>
</dbReference>
<evidence type="ECO:0000313" key="2">
    <source>
        <dbReference type="EMBL" id="KAF1996642.1"/>
    </source>
</evidence>